<dbReference type="Gene3D" id="3.40.50.1820">
    <property type="entry name" value="alpha/beta hydrolase"/>
    <property type="match status" value="2"/>
</dbReference>
<organism evidence="4 5">
    <name type="scientific">Malassezia caprae</name>
    <dbReference type="NCBI Taxonomy" id="1381934"/>
    <lineage>
        <taxon>Eukaryota</taxon>
        <taxon>Fungi</taxon>
        <taxon>Dikarya</taxon>
        <taxon>Basidiomycota</taxon>
        <taxon>Ustilaginomycotina</taxon>
        <taxon>Malasseziomycetes</taxon>
        <taxon>Malasseziales</taxon>
        <taxon>Malasseziaceae</taxon>
        <taxon>Malassezia</taxon>
    </lineage>
</organism>
<protein>
    <submittedName>
        <fullName evidence="4">Uncharacterized protein</fullName>
    </submittedName>
</protein>
<sequence length="693" mass="75432">MLNRLLHKAEKAAVHAATQDNSKGNKGGSGGKGKGGKGGSGGKSQGASAVAASTTLPSTGPANPSAYQTPQGLAVPGLSTPMFAPAGRGSKQSVPEPSCTIVNVAGLPVHVYGLEQLTPARQGGVPEVCIAIHMHGRTGSAKNEDSLVRELYRNTMAERASLQGPPRVRDFLLVTFDQRNHGERKTNPLGQKSWKEGNPMHGVDMYGMIHGTSTDVSYLIKMLPAYLFPQDERTVSLFAVTGKSLGGHAAWQVLAHEPMIRVGVTFIGTPDFQKLVAQRTKASDLPNAPPQVPQSLRAVMQRIDPAQTPYQRPDASNPFFGKKICSCSGEDDHLVRWSFSEEFLKSVVVAPPGSEEANRSLEIFLQPNTGHKVTTEINVAGFPVYVYGMKELAPPVNGTVPEVAVVVYMHGRKKSAMKEDSIVRILYGNIRQHMTANPAGSAKDLLIVSFDALNHGNRTTDPKQRQGLGQNPRFLVDMYAIILNNRDTVSFIIDYLPAFLFPRDERLITSWIASGRSMGGHSTWHVLATEPRVSTGVVFIGMPDYNALIRQRTRQMKLKAEPPVVPNSFAKLVNATDPSMLPYTSTNPSKNPFWGKHIFQANGGADPLVPFSLSAKFLSRLVLGPPNRGVKDSLELFIQPKIPHQVTTEMLELAGRWIYRWEIAKAPKNLQPAPTLPTPTHARPPAKFLTHHT</sequence>
<dbReference type="EMBL" id="CP119909">
    <property type="protein sequence ID" value="WFD19027.1"/>
    <property type="molecule type" value="Genomic_DNA"/>
</dbReference>
<proteinExistence type="predicted"/>
<dbReference type="PANTHER" id="PTHR47381:SF3">
    <property type="entry name" value="ALPHA_BETA-HYDROLASES SUPERFAMILY PROTEIN"/>
    <property type="match status" value="1"/>
</dbReference>
<gene>
    <name evidence="4" type="ORF">MCAP1_001242</name>
</gene>
<evidence type="ECO:0000313" key="5">
    <source>
        <dbReference type="Proteomes" id="UP001220961"/>
    </source>
</evidence>
<keyword evidence="5" id="KW-1185">Reference proteome</keyword>
<evidence type="ECO:0000256" key="1">
    <source>
        <dbReference type="ARBA" id="ARBA00047591"/>
    </source>
</evidence>
<comment type="catalytic activity">
    <reaction evidence="2">
        <text>a monoacylglycerol + H2O = glycerol + a fatty acid + H(+)</text>
        <dbReference type="Rhea" id="RHEA:15245"/>
        <dbReference type="ChEBI" id="CHEBI:15377"/>
        <dbReference type="ChEBI" id="CHEBI:15378"/>
        <dbReference type="ChEBI" id="CHEBI:17408"/>
        <dbReference type="ChEBI" id="CHEBI:17754"/>
        <dbReference type="ChEBI" id="CHEBI:28868"/>
    </reaction>
</comment>
<feature type="compositionally biased region" description="Gly residues" evidence="3">
    <location>
        <begin position="25"/>
        <end position="44"/>
    </location>
</feature>
<feature type="compositionally biased region" description="Polar residues" evidence="3">
    <location>
        <begin position="54"/>
        <end position="71"/>
    </location>
</feature>
<comment type="catalytic activity">
    <reaction evidence="1">
        <text>a diacylglycerol + H2O = a monoacylglycerol + a fatty acid + H(+)</text>
        <dbReference type="Rhea" id="RHEA:32731"/>
        <dbReference type="ChEBI" id="CHEBI:15377"/>
        <dbReference type="ChEBI" id="CHEBI:15378"/>
        <dbReference type="ChEBI" id="CHEBI:17408"/>
        <dbReference type="ChEBI" id="CHEBI:18035"/>
        <dbReference type="ChEBI" id="CHEBI:28868"/>
    </reaction>
</comment>
<evidence type="ECO:0000256" key="2">
    <source>
        <dbReference type="ARBA" id="ARBA00048461"/>
    </source>
</evidence>
<dbReference type="InterPro" id="IPR029058">
    <property type="entry name" value="AB_hydrolase_fold"/>
</dbReference>
<reference evidence="4" key="1">
    <citation type="submission" date="2023-03" db="EMBL/GenBank/DDBJ databases">
        <title>Mating type loci evolution in Malassezia.</title>
        <authorList>
            <person name="Coelho M.A."/>
        </authorList>
    </citation>
    <scope>NUCLEOTIDE SEQUENCE</scope>
    <source>
        <strain evidence="4">CBS 10434</strain>
    </source>
</reference>
<evidence type="ECO:0000313" key="4">
    <source>
        <dbReference type="EMBL" id="WFD19027.1"/>
    </source>
</evidence>
<feature type="region of interest" description="Disordered" evidence="3">
    <location>
        <begin position="670"/>
        <end position="693"/>
    </location>
</feature>
<feature type="region of interest" description="Disordered" evidence="3">
    <location>
        <begin position="1"/>
        <end position="95"/>
    </location>
</feature>
<accession>A0AAF0IVQ4</accession>
<dbReference type="Proteomes" id="UP001220961">
    <property type="component" value="Chromosome 2"/>
</dbReference>
<evidence type="ECO:0000256" key="3">
    <source>
        <dbReference type="SAM" id="MobiDB-lite"/>
    </source>
</evidence>
<dbReference type="PANTHER" id="PTHR47381">
    <property type="entry name" value="ALPHA/BETA-HYDROLASES SUPERFAMILY PROTEIN"/>
    <property type="match status" value="1"/>
</dbReference>
<name>A0AAF0IVQ4_9BASI</name>
<dbReference type="AlphaFoldDB" id="A0AAF0IVQ4"/>
<dbReference type="SUPFAM" id="SSF53474">
    <property type="entry name" value="alpha/beta-Hydrolases"/>
    <property type="match status" value="2"/>
</dbReference>